<comment type="caution">
    <text evidence="4">The sequence shown here is derived from an EMBL/GenBank/DDBJ whole genome shotgun (WGS) entry which is preliminary data.</text>
</comment>
<name>A0A2M9CXH3_9BACT</name>
<dbReference type="InterPro" id="IPR013149">
    <property type="entry name" value="ADH-like_C"/>
</dbReference>
<reference evidence="4 5" key="1">
    <citation type="submission" date="2017-11" db="EMBL/GenBank/DDBJ databases">
        <title>Genomic Encyclopedia of Archaeal and Bacterial Type Strains, Phase II (KMG-II): From Individual Species to Whole Genera.</title>
        <authorList>
            <person name="Goeker M."/>
        </authorList>
    </citation>
    <scope>NUCLEOTIDE SEQUENCE [LARGE SCALE GENOMIC DNA]</scope>
    <source>
        <strain evidence="4 5">DSM 27268</strain>
    </source>
</reference>
<accession>A0A2M9CXH3</accession>
<dbReference type="InterPro" id="IPR013154">
    <property type="entry name" value="ADH-like_N"/>
</dbReference>
<keyword evidence="5" id="KW-1185">Reference proteome</keyword>
<sequence length="344" mass="37817">MHTWILEKPGLFSRTEPGHMADPAAGEVLVKVHRMGLCGTDYHAYQGEQPYFAYPRLLGHELGVEVIATGEDVQQIAAGDRCAVRPYLACGRCDACLRGYTNACEQMQVLGVHVDGGLQLYLKLPASQLHKSSTLSFDALALVEPLSIGAHAVHRARLQADDRVLILGAGPIGLAVATFAGLHQLQKLAVADLQAQRLSFLQKLSFPQRPSPVLLSQEPMEQICAAFDGKKPTVIFDATGNARSMEQCFSYAAQGARIIYVGLCQQHLSFSDPLFHQKELTLFASRNSLPADFAYIIELLESGHLQVQAWVTHRYPLAQLPQAFEAIHQTRDDICLKAMIDMET</sequence>
<dbReference type="PANTHER" id="PTHR43401:SF2">
    <property type="entry name" value="L-THREONINE 3-DEHYDROGENASE"/>
    <property type="match status" value="1"/>
</dbReference>
<evidence type="ECO:0000256" key="1">
    <source>
        <dbReference type="ARBA" id="ARBA00023002"/>
    </source>
</evidence>
<dbReference type="EMBL" id="PGFG01000001">
    <property type="protein sequence ID" value="PJJ76612.1"/>
    <property type="molecule type" value="Genomic_DNA"/>
</dbReference>
<dbReference type="SUPFAM" id="SSF51735">
    <property type="entry name" value="NAD(P)-binding Rossmann-fold domains"/>
    <property type="match status" value="1"/>
</dbReference>
<dbReference type="Pfam" id="PF00107">
    <property type="entry name" value="ADH_zinc_N"/>
    <property type="match status" value="1"/>
</dbReference>
<evidence type="ECO:0000313" key="5">
    <source>
        <dbReference type="Proteomes" id="UP000230000"/>
    </source>
</evidence>
<dbReference type="Pfam" id="PF08240">
    <property type="entry name" value="ADH_N"/>
    <property type="match status" value="1"/>
</dbReference>
<protein>
    <recommendedName>
        <fullName evidence="6">2-desacetyl-2-hydroxyethyl bacteriochlorophyllide A dehydrogenase</fullName>
    </recommendedName>
</protein>
<dbReference type="GO" id="GO:0016491">
    <property type="term" value="F:oxidoreductase activity"/>
    <property type="evidence" value="ECO:0007669"/>
    <property type="project" value="UniProtKB-KW"/>
</dbReference>
<evidence type="ECO:0008006" key="6">
    <source>
        <dbReference type="Google" id="ProtNLM"/>
    </source>
</evidence>
<feature type="domain" description="Alcohol dehydrogenase-like N-terminal" evidence="3">
    <location>
        <begin position="25"/>
        <end position="131"/>
    </location>
</feature>
<dbReference type="Gene3D" id="3.90.180.10">
    <property type="entry name" value="Medium-chain alcohol dehydrogenases, catalytic domain"/>
    <property type="match status" value="1"/>
</dbReference>
<keyword evidence="1" id="KW-0560">Oxidoreductase</keyword>
<evidence type="ECO:0000259" key="2">
    <source>
        <dbReference type="Pfam" id="PF00107"/>
    </source>
</evidence>
<dbReference type="CDD" id="cd08261">
    <property type="entry name" value="Zn_ADH7"/>
    <property type="match status" value="1"/>
</dbReference>
<evidence type="ECO:0000313" key="4">
    <source>
        <dbReference type="EMBL" id="PJJ76612.1"/>
    </source>
</evidence>
<dbReference type="AlphaFoldDB" id="A0A2M9CXH3"/>
<dbReference type="InterPro" id="IPR011032">
    <property type="entry name" value="GroES-like_sf"/>
</dbReference>
<evidence type="ECO:0000259" key="3">
    <source>
        <dbReference type="Pfam" id="PF08240"/>
    </source>
</evidence>
<gene>
    <name evidence="4" type="ORF">BXY57_2243</name>
</gene>
<dbReference type="PANTHER" id="PTHR43401">
    <property type="entry name" value="L-THREONINE 3-DEHYDROGENASE"/>
    <property type="match status" value="1"/>
</dbReference>
<dbReference type="SUPFAM" id="SSF50129">
    <property type="entry name" value="GroES-like"/>
    <property type="match status" value="1"/>
</dbReference>
<organism evidence="4 5">
    <name type="scientific">Thermoflavifilum aggregans</name>
    <dbReference type="NCBI Taxonomy" id="454188"/>
    <lineage>
        <taxon>Bacteria</taxon>
        <taxon>Pseudomonadati</taxon>
        <taxon>Bacteroidota</taxon>
        <taxon>Chitinophagia</taxon>
        <taxon>Chitinophagales</taxon>
        <taxon>Chitinophagaceae</taxon>
        <taxon>Thermoflavifilum</taxon>
    </lineage>
</organism>
<feature type="domain" description="Alcohol dehydrogenase-like C-terminal" evidence="2">
    <location>
        <begin position="171"/>
        <end position="301"/>
    </location>
</feature>
<dbReference type="InterPro" id="IPR036291">
    <property type="entry name" value="NAD(P)-bd_dom_sf"/>
</dbReference>
<dbReference type="InterPro" id="IPR050129">
    <property type="entry name" value="Zn_alcohol_dh"/>
</dbReference>
<proteinExistence type="predicted"/>
<dbReference type="Gene3D" id="3.40.50.720">
    <property type="entry name" value="NAD(P)-binding Rossmann-like Domain"/>
    <property type="match status" value="1"/>
</dbReference>
<dbReference type="Proteomes" id="UP000230000">
    <property type="component" value="Unassembled WGS sequence"/>
</dbReference>